<dbReference type="PROSITE" id="PS51257">
    <property type="entry name" value="PROKAR_LIPOPROTEIN"/>
    <property type="match status" value="1"/>
</dbReference>
<dbReference type="GeneID" id="65131837"/>
<evidence type="ECO:0000256" key="1">
    <source>
        <dbReference type="SAM" id="Phobius"/>
    </source>
</evidence>
<keyword evidence="3" id="KW-1185">Reference proteome</keyword>
<sequence length="166" mass="19331">MKKDEMLKRFIDIVTCVLVVILMLTLAFIASSCDQRLEKKQEPYAKHQNDSLYVVKTIDEVLNPKFKTINEVCQYKKRSAEEFYTDSLFIHMPNKVFINVATVVYNRDGILTKDAVINEYIHGKSIYDNLIDKQSQKDTTYKKQTIDTIIDGKHFQLIEKGETNVE</sequence>
<accession>A0A7M1RU70</accession>
<evidence type="ECO:0000313" key="3">
    <source>
        <dbReference type="Proteomes" id="UP000594028"/>
    </source>
</evidence>
<protein>
    <submittedName>
        <fullName evidence="2">Uncharacterized protein</fullName>
    </submittedName>
</protein>
<keyword evidence="1" id="KW-0472">Membrane</keyword>
<proteinExistence type="predicted"/>
<keyword evidence="1" id="KW-1133">Transmembrane helix</keyword>
<organism evidence="2 3">
    <name type="scientific">uncultured phage cr130_1</name>
    <dbReference type="NCBI Taxonomy" id="2772092"/>
    <lineage>
        <taxon>Viruses</taxon>
        <taxon>Duplodnaviria</taxon>
        <taxon>Heunggongvirae</taxon>
        <taxon>Uroviricota</taxon>
        <taxon>Caudoviricetes</taxon>
        <taxon>Crassvirales</taxon>
        <taxon>Suoliviridae</taxon>
        <taxon>Oafivirinae</taxon>
        <taxon>Chuhaivirus</taxon>
        <taxon>Chuhaivirus simiae</taxon>
    </lineage>
</organism>
<dbReference type="RefSeq" id="YP_010113324.1">
    <property type="nucleotide sequence ID" value="NC_055901.1"/>
</dbReference>
<evidence type="ECO:0000313" key="2">
    <source>
        <dbReference type="EMBL" id="QOR57684.1"/>
    </source>
</evidence>
<feature type="transmembrane region" description="Helical" evidence="1">
    <location>
        <begin position="12"/>
        <end position="30"/>
    </location>
</feature>
<dbReference type="Proteomes" id="UP000594028">
    <property type="component" value="Segment"/>
</dbReference>
<keyword evidence="1" id="KW-0812">Transmembrane</keyword>
<dbReference type="EMBL" id="MT774408">
    <property type="protein sequence ID" value="QOR57684.1"/>
    <property type="molecule type" value="Genomic_DNA"/>
</dbReference>
<dbReference type="KEGG" id="vg:65131837"/>
<name>A0A7M1RU70_9CAUD</name>
<reference evidence="2 3" key="1">
    <citation type="submission" date="2020-07" db="EMBL/GenBank/DDBJ databases">
        <title>Taxonomic proposal: Crassvirales, a new order of highly abundant and diverse bacterial viruses.</title>
        <authorList>
            <person name="Shkoporov A.N."/>
            <person name="Stockdale S.R."/>
            <person name="Guerin E."/>
            <person name="Ross R.P."/>
            <person name="Hill C."/>
        </authorList>
    </citation>
    <scope>NUCLEOTIDE SEQUENCE [LARGE SCALE GENOMIC DNA]</scope>
</reference>